<dbReference type="HOGENOM" id="CLU_2441232_0_0_1"/>
<dbReference type="RefSeq" id="XP_001877781.1">
    <property type="nucleotide sequence ID" value="XM_001877746.1"/>
</dbReference>
<reference evidence="1 2" key="1">
    <citation type="journal article" date="2008" name="Nature">
        <title>The genome of Laccaria bicolor provides insights into mycorrhizal symbiosis.</title>
        <authorList>
            <person name="Martin F."/>
            <person name="Aerts A."/>
            <person name="Ahren D."/>
            <person name="Brun A."/>
            <person name="Danchin E.G.J."/>
            <person name="Duchaussoy F."/>
            <person name="Gibon J."/>
            <person name="Kohler A."/>
            <person name="Lindquist E."/>
            <person name="Pereda V."/>
            <person name="Salamov A."/>
            <person name="Shapiro H.J."/>
            <person name="Wuyts J."/>
            <person name="Blaudez D."/>
            <person name="Buee M."/>
            <person name="Brokstein P."/>
            <person name="Canbaeck B."/>
            <person name="Cohen D."/>
            <person name="Courty P.E."/>
            <person name="Coutinho P.M."/>
            <person name="Delaruelle C."/>
            <person name="Detter J.C."/>
            <person name="Deveau A."/>
            <person name="DiFazio S."/>
            <person name="Duplessis S."/>
            <person name="Fraissinet-Tachet L."/>
            <person name="Lucic E."/>
            <person name="Frey-Klett P."/>
            <person name="Fourrey C."/>
            <person name="Feussner I."/>
            <person name="Gay G."/>
            <person name="Grimwood J."/>
            <person name="Hoegger P.J."/>
            <person name="Jain P."/>
            <person name="Kilaru S."/>
            <person name="Labbe J."/>
            <person name="Lin Y.C."/>
            <person name="Legue V."/>
            <person name="Le Tacon F."/>
            <person name="Marmeisse R."/>
            <person name="Melayah D."/>
            <person name="Montanini B."/>
            <person name="Muratet M."/>
            <person name="Nehls U."/>
            <person name="Niculita-Hirzel H."/>
            <person name="Oudot-Le Secq M.P."/>
            <person name="Peter M."/>
            <person name="Quesneville H."/>
            <person name="Rajashekar B."/>
            <person name="Reich M."/>
            <person name="Rouhier N."/>
            <person name="Schmutz J."/>
            <person name="Yin T."/>
            <person name="Chalot M."/>
            <person name="Henrissat B."/>
            <person name="Kuees U."/>
            <person name="Lucas S."/>
            <person name="Van de Peer Y."/>
            <person name="Podila G.K."/>
            <person name="Polle A."/>
            <person name="Pukkila P.J."/>
            <person name="Richardson P.M."/>
            <person name="Rouze P."/>
            <person name="Sanders I.R."/>
            <person name="Stajich J.E."/>
            <person name="Tunlid A."/>
            <person name="Tuskan G."/>
            <person name="Grigoriev I.V."/>
        </authorList>
    </citation>
    <scope>NUCLEOTIDE SEQUENCE [LARGE SCALE GENOMIC DNA]</scope>
    <source>
        <strain evidence="2">S238N-H82 / ATCC MYA-4686</strain>
    </source>
</reference>
<sequence length="90" mass="10253">MDSLRIRLSVLILDQAGVLLPRNMSVVRPTARYICTLITNKAQSSRLCSASRQKQRYTSHEVLLALVKTIRRELLVVRGKTFIRQSEDGL</sequence>
<dbReference type="EMBL" id="DS547095">
    <property type="protein sequence ID" value="EDR11884.1"/>
    <property type="molecule type" value="Genomic_DNA"/>
</dbReference>
<proteinExistence type="predicted"/>
<protein>
    <submittedName>
        <fullName evidence="1">Predicted protein</fullName>
    </submittedName>
</protein>
<keyword evidence="2" id="KW-1185">Reference proteome</keyword>
<dbReference type="GeneID" id="6073594"/>
<name>B0D0U8_LACBS</name>
<dbReference type="InParanoid" id="B0D0U8"/>
<evidence type="ECO:0000313" key="2">
    <source>
        <dbReference type="Proteomes" id="UP000001194"/>
    </source>
</evidence>
<dbReference type="Proteomes" id="UP000001194">
    <property type="component" value="Unassembled WGS sequence"/>
</dbReference>
<dbReference type="KEGG" id="lbc:LACBIDRAFT_293117"/>
<gene>
    <name evidence="1" type="ORF">LACBIDRAFT_293117</name>
</gene>
<dbReference type="AlphaFoldDB" id="B0D0U8"/>
<accession>B0D0U8</accession>
<organism evidence="2">
    <name type="scientific">Laccaria bicolor (strain S238N-H82 / ATCC MYA-4686)</name>
    <name type="common">Bicoloured deceiver</name>
    <name type="synonym">Laccaria laccata var. bicolor</name>
    <dbReference type="NCBI Taxonomy" id="486041"/>
    <lineage>
        <taxon>Eukaryota</taxon>
        <taxon>Fungi</taxon>
        <taxon>Dikarya</taxon>
        <taxon>Basidiomycota</taxon>
        <taxon>Agaricomycotina</taxon>
        <taxon>Agaricomycetes</taxon>
        <taxon>Agaricomycetidae</taxon>
        <taxon>Agaricales</taxon>
        <taxon>Agaricineae</taxon>
        <taxon>Hydnangiaceae</taxon>
        <taxon>Laccaria</taxon>
    </lineage>
</organism>
<evidence type="ECO:0000313" key="1">
    <source>
        <dbReference type="EMBL" id="EDR11884.1"/>
    </source>
</evidence>